<dbReference type="InterPro" id="IPR045500">
    <property type="entry name" value="DUF6491"/>
</dbReference>
<proteinExistence type="predicted"/>
<name>A0A399RBB0_9PROT</name>
<accession>A0A399RBB0</accession>
<keyword evidence="2" id="KW-1185">Reference proteome</keyword>
<sequence>MSYLADSRIGTERAEVCGIQPTFAYRETTDRTVIVRASTGQEYLIETDDPCSELAGTLNLAVERERNGECLSNQQRLVAQSYSGFTAGIPDSGFQSSCKIKAIYEWNEHQLPTEVASLQ</sequence>
<dbReference type="EMBL" id="QWGA01000007">
    <property type="protein sequence ID" value="RIJ28718.1"/>
    <property type="molecule type" value="Genomic_DNA"/>
</dbReference>
<dbReference type="AlphaFoldDB" id="A0A399RBB0"/>
<dbReference type="Proteomes" id="UP000265845">
    <property type="component" value="Unassembled WGS sequence"/>
</dbReference>
<dbReference type="Pfam" id="PF20101">
    <property type="entry name" value="DUF6491"/>
    <property type="match status" value="1"/>
</dbReference>
<organism evidence="1 2">
    <name type="scientific">Henriciella algicola</name>
    <dbReference type="NCBI Taxonomy" id="1608422"/>
    <lineage>
        <taxon>Bacteria</taxon>
        <taxon>Pseudomonadati</taxon>
        <taxon>Pseudomonadota</taxon>
        <taxon>Alphaproteobacteria</taxon>
        <taxon>Hyphomonadales</taxon>
        <taxon>Hyphomonadaceae</taxon>
        <taxon>Henriciella</taxon>
    </lineage>
</organism>
<reference evidence="1 2" key="1">
    <citation type="submission" date="2018-08" db="EMBL/GenBank/DDBJ databases">
        <title>Henriciella mobilis sp. nov., isolated from seawater.</title>
        <authorList>
            <person name="Cheng H."/>
            <person name="Wu Y.-H."/>
            <person name="Xu X.-W."/>
            <person name="Guo L.-L."/>
        </authorList>
    </citation>
    <scope>NUCLEOTIDE SEQUENCE [LARGE SCALE GENOMIC DNA]</scope>
    <source>
        <strain evidence="1 2">CCUG67844</strain>
    </source>
</reference>
<evidence type="ECO:0000313" key="2">
    <source>
        <dbReference type="Proteomes" id="UP000265845"/>
    </source>
</evidence>
<gene>
    <name evidence="1" type="ORF">D1222_10050</name>
</gene>
<protein>
    <submittedName>
        <fullName evidence="1">Uncharacterized protein</fullName>
    </submittedName>
</protein>
<evidence type="ECO:0000313" key="1">
    <source>
        <dbReference type="EMBL" id="RIJ28718.1"/>
    </source>
</evidence>
<comment type="caution">
    <text evidence="1">The sequence shown here is derived from an EMBL/GenBank/DDBJ whole genome shotgun (WGS) entry which is preliminary data.</text>
</comment>